<protein>
    <recommendedName>
        <fullName evidence="1">RNase H type-1 domain-containing protein</fullName>
    </recommendedName>
</protein>
<dbReference type="InterPro" id="IPR036397">
    <property type="entry name" value="RNaseH_sf"/>
</dbReference>
<dbReference type="Gene3D" id="3.30.420.10">
    <property type="entry name" value="Ribonuclease H-like superfamily/Ribonuclease H"/>
    <property type="match status" value="1"/>
</dbReference>
<dbReference type="InterPro" id="IPR002156">
    <property type="entry name" value="RNaseH_domain"/>
</dbReference>
<organism evidence="2 3">
    <name type="scientific">Linum tenue</name>
    <dbReference type="NCBI Taxonomy" id="586396"/>
    <lineage>
        <taxon>Eukaryota</taxon>
        <taxon>Viridiplantae</taxon>
        <taxon>Streptophyta</taxon>
        <taxon>Embryophyta</taxon>
        <taxon>Tracheophyta</taxon>
        <taxon>Spermatophyta</taxon>
        <taxon>Magnoliopsida</taxon>
        <taxon>eudicotyledons</taxon>
        <taxon>Gunneridae</taxon>
        <taxon>Pentapetalae</taxon>
        <taxon>rosids</taxon>
        <taxon>fabids</taxon>
        <taxon>Malpighiales</taxon>
        <taxon>Linaceae</taxon>
        <taxon>Linum</taxon>
    </lineage>
</organism>
<dbReference type="PANTHER" id="PTHR47074">
    <property type="entry name" value="BNAC02G40300D PROTEIN"/>
    <property type="match status" value="1"/>
</dbReference>
<dbReference type="Proteomes" id="UP001154282">
    <property type="component" value="Unassembled WGS sequence"/>
</dbReference>
<reference evidence="2" key="1">
    <citation type="submission" date="2022-08" db="EMBL/GenBank/DDBJ databases">
        <authorList>
            <person name="Gutierrez-Valencia J."/>
        </authorList>
    </citation>
    <scope>NUCLEOTIDE SEQUENCE</scope>
</reference>
<keyword evidence="3" id="KW-1185">Reference proteome</keyword>
<dbReference type="EMBL" id="CAMGYJ010000005">
    <property type="protein sequence ID" value="CAI0423223.1"/>
    <property type="molecule type" value="Genomic_DNA"/>
</dbReference>
<sequence length="198" mass="22099">MEEMEIVPWAEAFLDEYRLHQSEGEENHLTGDTQIWKRPQEGRLKINTDAGIGDEGVGLGVVVRNHMGEFVMAAAKQVRGIQDPTMGEALAVEFGLQLARQHHMVSPIMEVDCVNVVAGVRRAAGIQTELGVICRNIGKLLEETGGGTIQHVSRKANEAAHIMAHVRTLWDRAEVWFDRPPLILLDQLKIDDVTFPYQ</sequence>
<dbReference type="GO" id="GO:0003676">
    <property type="term" value="F:nucleic acid binding"/>
    <property type="evidence" value="ECO:0007669"/>
    <property type="project" value="InterPro"/>
</dbReference>
<proteinExistence type="predicted"/>
<dbReference type="Pfam" id="PF13456">
    <property type="entry name" value="RVT_3"/>
    <property type="match status" value="1"/>
</dbReference>
<dbReference type="AlphaFoldDB" id="A0AAV0KQX0"/>
<evidence type="ECO:0000313" key="2">
    <source>
        <dbReference type="EMBL" id="CAI0423223.1"/>
    </source>
</evidence>
<dbReference type="InterPro" id="IPR044730">
    <property type="entry name" value="RNase_H-like_dom_plant"/>
</dbReference>
<dbReference type="InterPro" id="IPR052929">
    <property type="entry name" value="RNase_H-like_EbsB-rel"/>
</dbReference>
<dbReference type="SUPFAM" id="SSF53098">
    <property type="entry name" value="Ribonuclease H-like"/>
    <property type="match status" value="1"/>
</dbReference>
<feature type="domain" description="RNase H type-1" evidence="1">
    <location>
        <begin position="58"/>
        <end position="165"/>
    </location>
</feature>
<dbReference type="CDD" id="cd06222">
    <property type="entry name" value="RNase_H_like"/>
    <property type="match status" value="1"/>
</dbReference>
<dbReference type="GO" id="GO:0004523">
    <property type="term" value="F:RNA-DNA hybrid ribonuclease activity"/>
    <property type="evidence" value="ECO:0007669"/>
    <property type="project" value="InterPro"/>
</dbReference>
<accession>A0AAV0KQX0</accession>
<dbReference type="PANTHER" id="PTHR47074:SF11">
    <property type="entry name" value="REVERSE TRANSCRIPTASE-LIKE PROTEIN"/>
    <property type="match status" value="1"/>
</dbReference>
<dbReference type="InterPro" id="IPR012337">
    <property type="entry name" value="RNaseH-like_sf"/>
</dbReference>
<comment type="caution">
    <text evidence="2">The sequence shown here is derived from an EMBL/GenBank/DDBJ whole genome shotgun (WGS) entry which is preliminary data.</text>
</comment>
<name>A0AAV0KQX0_9ROSI</name>
<evidence type="ECO:0000259" key="1">
    <source>
        <dbReference type="Pfam" id="PF13456"/>
    </source>
</evidence>
<evidence type="ECO:0000313" key="3">
    <source>
        <dbReference type="Proteomes" id="UP001154282"/>
    </source>
</evidence>
<gene>
    <name evidence="2" type="ORF">LITE_LOCUS19437</name>
</gene>